<dbReference type="SUPFAM" id="SSF52540">
    <property type="entry name" value="P-loop containing nucleoside triphosphate hydrolases"/>
    <property type="match status" value="1"/>
</dbReference>
<feature type="region of interest" description="Disordered" evidence="6">
    <location>
        <begin position="683"/>
        <end position="708"/>
    </location>
</feature>
<dbReference type="Gene3D" id="3.30.980.40">
    <property type="match status" value="1"/>
</dbReference>
<feature type="transmembrane region" description="Helical" evidence="7">
    <location>
        <begin position="63"/>
        <end position="86"/>
    </location>
</feature>
<keyword evidence="2 5" id="KW-0547">Nucleotide-binding</keyword>
<dbReference type="Pfam" id="PF17854">
    <property type="entry name" value="FtsK_alpha"/>
    <property type="match status" value="1"/>
</dbReference>
<dbReference type="AlphaFoldDB" id="A0A2M6XDG2"/>
<evidence type="ECO:0000256" key="7">
    <source>
        <dbReference type="SAM" id="Phobius"/>
    </source>
</evidence>
<organism evidence="9 10">
    <name type="scientific">Candidatus Shapirobacteria bacterium CG08_land_8_20_14_0_20_39_18</name>
    <dbReference type="NCBI Taxonomy" id="1974883"/>
    <lineage>
        <taxon>Bacteria</taxon>
        <taxon>Candidatus Shapironibacteriota</taxon>
    </lineage>
</organism>
<dbReference type="Gene3D" id="1.10.10.10">
    <property type="entry name" value="Winged helix-like DNA-binding domain superfamily/Winged helix DNA-binding domain"/>
    <property type="match status" value="1"/>
</dbReference>
<dbReference type="PROSITE" id="PS50901">
    <property type="entry name" value="FTSK"/>
    <property type="match status" value="1"/>
</dbReference>
<dbReference type="PANTHER" id="PTHR22683">
    <property type="entry name" value="SPORULATION PROTEIN RELATED"/>
    <property type="match status" value="1"/>
</dbReference>
<dbReference type="InterPro" id="IPR050206">
    <property type="entry name" value="FtsK/SpoIIIE/SftA"/>
</dbReference>
<dbReference type="EMBL" id="PEYO01000008">
    <property type="protein sequence ID" value="PIU03721.1"/>
    <property type="molecule type" value="Genomic_DNA"/>
</dbReference>
<keyword evidence="4" id="KW-0238">DNA-binding</keyword>
<evidence type="ECO:0000256" key="1">
    <source>
        <dbReference type="ARBA" id="ARBA00006474"/>
    </source>
</evidence>
<dbReference type="InterPro" id="IPR027417">
    <property type="entry name" value="P-loop_NTPase"/>
</dbReference>
<accession>A0A2M6XDG2</accession>
<feature type="domain" description="FtsK" evidence="8">
    <location>
        <begin position="367"/>
        <end position="554"/>
    </location>
</feature>
<sequence length="708" mass="76789">MGLLPFGSRSRRSSRSSYRRGFKFKLKKNTVYSVGVVLFFSLAGLTILSFLRQGTLLIKINSSLLQILGWGAIFLPFLLIMAGFLLMRIKTSLNEPHVLVGVLLFLLSGMGLTQAGIVGESIWSELISLVTAVGALIILSGGALIGIIVFFNTSIDQFFVFVFGILKEAKKFIFSIKPAKPKMIEQKPLLRMNEEPAPISKEPTKNAIVKKEPLPGLGGVQPASLVPNRIWQYPTLSLLSESLGGKADRGDVNVNADTIEKTLDSFGIVGRVKEVNKGPAVTQYALEVASGTKLSKITALSNDLALALAAPHGLIRIEAPIPGRSLVGIELPNHTPEFVSLREMLGSEVMKNAKSKLTVALGLDVSGKPLVADLARMPHVLIAGSTGSGKTVCLNTFVASLLFKTTPDEVKLILVDPKRVELIQYNGVPHLLTPVIVEPEAVISALKWAVSEMEERYKKFAEVGARNIDMYNEVSGFSAMPYIVIIIDELADIMLFSPVEVEDTICRIAQMARATGIHLVVSTQRPSVDVLTGLIKANIPCRISFAVSSMIDSRVIIDQPGAEKLLGRGDMLYVPPDQAKPTRIQGAYVSDGEIQNLINFLKQQAAPNYTEEIITMPVSGGFRGNVVQGGTEGKDDFFEQALRTVCQYDKASASLLQRRLSVGYARAARILDQLEAAGIVGPSEGSKPREVLVRNPEEYLTPSAPTQE</sequence>
<evidence type="ECO:0000256" key="3">
    <source>
        <dbReference type="ARBA" id="ARBA00022840"/>
    </source>
</evidence>
<keyword evidence="7" id="KW-0472">Membrane</keyword>
<feature type="transmembrane region" description="Helical" evidence="7">
    <location>
        <begin position="98"/>
        <end position="117"/>
    </location>
</feature>
<evidence type="ECO:0000259" key="8">
    <source>
        <dbReference type="PROSITE" id="PS50901"/>
    </source>
</evidence>
<dbReference type="InterPro" id="IPR036390">
    <property type="entry name" value="WH_DNA-bd_sf"/>
</dbReference>
<feature type="transmembrane region" description="Helical" evidence="7">
    <location>
        <begin position="29"/>
        <end position="51"/>
    </location>
</feature>
<evidence type="ECO:0000256" key="6">
    <source>
        <dbReference type="SAM" id="MobiDB-lite"/>
    </source>
</evidence>
<dbReference type="GO" id="GO:0003677">
    <property type="term" value="F:DNA binding"/>
    <property type="evidence" value="ECO:0007669"/>
    <property type="project" value="UniProtKB-KW"/>
</dbReference>
<keyword evidence="7" id="KW-0812">Transmembrane</keyword>
<dbReference type="SMART" id="SM00843">
    <property type="entry name" value="Ftsk_gamma"/>
    <property type="match status" value="1"/>
</dbReference>
<dbReference type="PANTHER" id="PTHR22683:SF41">
    <property type="entry name" value="DNA TRANSLOCASE FTSK"/>
    <property type="match status" value="1"/>
</dbReference>
<evidence type="ECO:0000256" key="4">
    <source>
        <dbReference type="ARBA" id="ARBA00023125"/>
    </source>
</evidence>
<dbReference type="InterPro" id="IPR002543">
    <property type="entry name" value="FtsK_dom"/>
</dbReference>
<dbReference type="InterPro" id="IPR036388">
    <property type="entry name" value="WH-like_DNA-bd_sf"/>
</dbReference>
<feature type="transmembrane region" description="Helical" evidence="7">
    <location>
        <begin position="129"/>
        <end position="151"/>
    </location>
</feature>
<feature type="binding site" evidence="5">
    <location>
        <begin position="384"/>
        <end position="391"/>
    </location>
    <ligand>
        <name>ATP</name>
        <dbReference type="ChEBI" id="CHEBI:30616"/>
    </ligand>
</feature>
<reference evidence="10" key="1">
    <citation type="submission" date="2017-09" db="EMBL/GenBank/DDBJ databases">
        <title>Depth-based differentiation of microbial function through sediment-hosted aquifers and enrichment of novel symbionts in the deep terrestrial subsurface.</title>
        <authorList>
            <person name="Probst A.J."/>
            <person name="Ladd B."/>
            <person name="Jarett J.K."/>
            <person name="Geller-Mcgrath D.E."/>
            <person name="Sieber C.M.K."/>
            <person name="Emerson J.B."/>
            <person name="Anantharaman K."/>
            <person name="Thomas B.C."/>
            <person name="Malmstrom R."/>
            <person name="Stieglmeier M."/>
            <person name="Klingl A."/>
            <person name="Woyke T."/>
            <person name="Ryan C.M."/>
            <person name="Banfield J.F."/>
        </authorList>
    </citation>
    <scope>NUCLEOTIDE SEQUENCE [LARGE SCALE GENOMIC DNA]</scope>
</reference>
<protein>
    <submittedName>
        <fullName evidence="9">DNA translocase FtsK</fullName>
    </submittedName>
</protein>
<dbReference type="InterPro" id="IPR041027">
    <property type="entry name" value="FtsK_alpha"/>
</dbReference>
<evidence type="ECO:0000313" key="9">
    <source>
        <dbReference type="EMBL" id="PIU03721.1"/>
    </source>
</evidence>
<evidence type="ECO:0000256" key="2">
    <source>
        <dbReference type="ARBA" id="ARBA00022741"/>
    </source>
</evidence>
<comment type="caution">
    <text evidence="9">The sequence shown here is derived from an EMBL/GenBank/DDBJ whole genome shotgun (WGS) entry which is preliminary data.</text>
</comment>
<gene>
    <name evidence="9" type="ORF">COT44_01665</name>
</gene>
<name>A0A2M6XDG2_9BACT</name>
<dbReference type="Proteomes" id="UP000228996">
    <property type="component" value="Unassembled WGS sequence"/>
</dbReference>
<evidence type="ECO:0000313" key="10">
    <source>
        <dbReference type="Proteomes" id="UP000228996"/>
    </source>
</evidence>
<keyword evidence="7" id="KW-1133">Transmembrane helix</keyword>
<feature type="compositionally biased region" description="Basic and acidic residues" evidence="6">
    <location>
        <begin position="686"/>
        <end position="697"/>
    </location>
</feature>
<dbReference type="InterPro" id="IPR018541">
    <property type="entry name" value="Ftsk_gamma"/>
</dbReference>
<comment type="similarity">
    <text evidence="1">Belongs to the FtsK/SpoIIIE/SftA family.</text>
</comment>
<dbReference type="SUPFAM" id="SSF46785">
    <property type="entry name" value="Winged helix' DNA-binding domain"/>
    <property type="match status" value="1"/>
</dbReference>
<dbReference type="Gene3D" id="3.40.50.300">
    <property type="entry name" value="P-loop containing nucleotide triphosphate hydrolases"/>
    <property type="match status" value="1"/>
</dbReference>
<keyword evidence="3 5" id="KW-0067">ATP-binding</keyword>
<proteinExistence type="inferred from homology"/>
<dbReference type="GO" id="GO:0005524">
    <property type="term" value="F:ATP binding"/>
    <property type="evidence" value="ECO:0007669"/>
    <property type="project" value="UniProtKB-UniRule"/>
</dbReference>
<dbReference type="Pfam" id="PF01580">
    <property type="entry name" value="FtsK_SpoIIIE"/>
    <property type="match status" value="1"/>
</dbReference>
<dbReference type="Pfam" id="PF09397">
    <property type="entry name" value="FtsK_gamma"/>
    <property type="match status" value="1"/>
</dbReference>
<evidence type="ECO:0000256" key="5">
    <source>
        <dbReference type="PROSITE-ProRule" id="PRU00289"/>
    </source>
</evidence>